<proteinExistence type="predicted"/>
<gene>
    <name evidence="1" type="primary">ORF34197</name>
</gene>
<sequence>YMVHPDGLRRTKTLPGISLQHRSAAGGARRYSTRQRSIPCWSPSCSSPQVSNSFEMSFVDKKADTKETHQNHWLKSLCSQPVEEIL</sequence>
<feature type="non-terminal residue" evidence="1">
    <location>
        <position position="86"/>
    </location>
</feature>
<reference evidence="1" key="1">
    <citation type="submission" date="2014-12" db="EMBL/GenBank/DDBJ databases">
        <title>Insight into the proteome of Arion vulgaris.</title>
        <authorList>
            <person name="Aradska J."/>
            <person name="Bulat T."/>
            <person name="Smidak R."/>
            <person name="Sarate P."/>
            <person name="Gangsoo J."/>
            <person name="Sialana F."/>
            <person name="Bilban M."/>
            <person name="Lubec G."/>
        </authorList>
    </citation>
    <scope>NUCLEOTIDE SEQUENCE</scope>
    <source>
        <tissue evidence="1">Skin</tissue>
    </source>
</reference>
<dbReference type="EMBL" id="HACG01011923">
    <property type="protein sequence ID" value="CEK58788.1"/>
    <property type="molecule type" value="Transcribed_RNA"/>
</dbReference>
<protein>
    <submittedName>
        <fullName evidence="1">Uncharacterized protein</fullName>
    </submittedName>
</protein>
<dbReference type="AlphaFoldDB" id="A0A0B6YRD1"/>
<evidence type="ECO:0000313" key="1">
    <source>
        <dbReference type="EMBL" id="CEK58788.1"/>
    </source>
</evidence>
<feature type="non-terminal residue" evidence="1">
    <location>
        <position position="1"/>
    </location>
</feature>
<accession>A0A0B6YRD1</accession>
<name>A0A0B6YRD1_9EUPU</name>
<organism evidence="1">
    <name type="scientific">Arion vulgaris</name>
    <dbReference type="NCBI Taxonomy" id="1028688"/>
    <lineage>
        <taxon>Eukaryota</taxon>
        <taxon>Metazoa</taxon>
        <taxon>Spiralia</taxon>
        <taxon>Lophotrochozoa</taxon>
        <taxon>Mollusca</taxon>
        <taxon>Gastropoda</taxon>
        <taxon>Heterobranchia</taxon>
        <taxon>Euthyneura</taxon>
        <taxon>Panpulmonata</taxon>
        <taxon>Eupulmonata</taxon>
        <taxon>Stylommatophora</taxon>
        <taxon>Helicina</taxon>
        <taxon>Arionoidea</taxon>
        <taxon>Arionidae</taxon>
        <taxon>Arion</taxon>
    </lineage>
</organism>